<dbReference type="RefSeq" id="WP_345149607.1">
    <property type="nucleotide sequence ID" value="NZ_BAABEO010000009.1"/>
</dbReference>
<gene>
    <name evidence="11" type="ORF">GCM10023081_14290</name>
</gene>
<feature type="compositionally biased region" description="Gly residues" evidence="9">
    <location>
        <begin position="571"/>
        <end position="580"/>
    </location>
</feature>
<dbReference type="Pfam" id="PF00528">
    <property type="entry name" value="BPD_transp_1"/>
    <property type="match status" value="2"/>
</dbReference>
<dbReference type="InterPro" id="IPR035906">
    <property type="entry name" value="MetI-like_sf"/>
</dbReference>
<protein>
    <submittedName>
        <fullName evidence="11">Iron ABC transporter permease</fullName>
    </submittedName>
</protein>
<dbReference type="CDD" id="cd06261">
    <property type="entry name" value="TM_PBP2"/>
    <property type="match status" value="2"/>
</dbReference>
<feature type="transmembrane region" description="Helical" evidence="8">
    <location>
        <begin position="399"/>
        <end position="420"/>
    </location>
</feature>
<evidence type="ECO:0000256" key="9">
    <source>
        <dbReference type="SAM" id="MobiDB-lite"/>
    </source>
</evidence>
<evidence type="ECO:0000256" key="6">
    <source>
        <dbReference type="ARBA" id="ARBA00022989"/>
    </source>
</evidence>
<dbReference type="InterPro" id="IPR000515">
    <property type="entry name" value="MetI-like"/>
</dbReference>
<accession>A0ABP7C210</accession>
<dbReference type="PANTHER" id="PTHR43357:SF4">
    <property type="entry name" value="INNER MEMBRANE ABC TRANSPORTER PERMEASE PROTEIN YDCV"/>
    <property type="match status" value="1"/>
</dbReference>
<feature type="transmembrane region" description="Helical" evidence="8">
    <location>
        <begin position="64"/>
        <end position="91"/>
    </location>
</feature>
<feature type="compositionally biased region" description="Low complexity" evidence="9">
    <location>
        <begin position="581"/>
        <end position="591"/>
    </location>
</feature>
<dbReference type="EMBL" id="BAABEO010000009">
    <property type="protein sequence ID" value="GAA3677139.1"/>
    <property type="molecule type" value="Genomic_DNA"/>
</dbReference>
<reference evidence="12" key="1">
    <citation type="journal article" date="2019" name="Int. J. Syst. Evol. Microbiol.">
        <title>The Global Catalogue of Microorganisms (GCM) 10K type strain sequencing project: providing services to taxonomists for standard genome sequencing and annotation.</title>
        <authorList>
            <consortium name="The Broad Institute Genomics Platform"/>
            <consortium name="The Broad Institute Genome Sequencing Center for Infectious Disease"/>
            <person name="Wu L."/>
            <person name="Ma J."/>
        </authorList>
    </citation>
    <scope>NUCLEOTIDE SEQUENCE [LARGE SCALE GENOMIC DNA]</scope>
    <source>
        <strain evidence="12">JCM 30742</strain>
    </source>
</reference>
<feature type="transmembrane region" description="Helical" evidence="8">
    <location>
        <begin position="491"/>
        <end position="511"/>
    </location>
</feature>
<evidence type="ECO:0000313" key="11">
    <source>
        <dbReference type="EMBL" id="GAA3677139.1"/>
    </source>
</evidence>
<keyword evidence="12" id="KW-1185">Reference proteome</keyword>
<dbReference type="Gene3D" id="1.10.3720.10">
    <property type="entry name" value="MetI-like"/>
    <property type="match status" value="2"/>
</dbReference>
<dbReference type="PROSITE" id="PS50928">
    <property type="entry name" value="ABC_TM1"/>
    <property type="match status" value="2"/>
</dbReference>
<evidence type="ECO:0000256" key="8">
    <source>
        <dbReference type="RuleBase" id="RU363032"/>
    </source>
</evidence>
<evidence type="ECO:0000256" key="7">
    <source>
        <dbReference type="ARBA" id="ARBA00023136"/>
    </source>
</evidence>
<feature type="domain" description="ABC transmembrane type-1" evidence="10">
    <location>
        <begin position="65"/>
        <end position="275"/>
    </location>
</feature>
<comment type="caution">
    <text evidence="11">The sequence shown here is derived from an EMBL/GenBank/DDBJ whole genome shotgun (WGS) entry which is preliminary data.</text>
</comment>
<evidence type="ECO:0000256" key="1">
    <source>
        <dbReference type="ARBA" id="ARBA00004429"/>
    </source>
</evidence>
<evidence type="ECO:0000256" key="2">
    <source>
        <dbReference type="ARBA" id="ARBA00022448"/>
    </source>
</evidence>
<feature type="region of interest" description="Disordered" evidence="9">
    <location>
        <begin position="564"/>
        <end position="608"/>
    </location>
</feature>
<feature type="domain" description="ABC transmembrane type-1" evidence="10">
    <location>
        <begin position="358"/>
        <end position="550"/>
    </location>
</feature>
<feature type="transmembrane region" description="Helical" evidence="8">
    <location>
        <begin position="301"/>
        <end position="323"/>
    </location>
</feature>
<feature type="transmembrane region" description="Helical" evidence="8">
    <location>
        <begin position="357"/>
        <end position="379"/>
    </location>
</feature>
<evidence type="ECO:0000313" key="12">
    <source>
        <dbReference type="Proteomes" id="UP001500752"/>
    </source>
</evidence>
<dbReference type="Proteomes" id="UP001500752">
    <property type="component" value="Unassembled WGS sequence"/>
</dbReference>
<feature type="transmembrane region" description="Helical" evidence="8">
    <location>
        <begin position="197"/>
        <end position="220"/>
    </location>
</feature>
<feature type="transmembrane region" description="Helical" evidence="8">
    <location>
        <begin position="253"/>
        <end position="280"/>
    </location>
</feature>
<sequence length="608" mass="64614">MLKRLRHAASNPQWTIALVCLVCFVAPALMVVQGAFKTEMFGSAGTFTAGMFMEVMTSSDTHAVVAQTVVMGVATIALSTVLALTFATIYTKSNAPLRQAIPVIMFIVIATPGLFFAIAWGLLGNQNVGMLNEWLATAFGDGARVLNTESWWGIVFVSSLRLVALQFFLLLGPFMAMDRSLDEAARTSGASPLRTFFQIEIPILSPAITGAMILGFVLFLESFDAPQILGVPAGIFVIPTEIYAYLSNSTGPLFAQASSISVLLMVVLLALVFVQIKVLGRRAFVTVGGKESRVLRRDVGAWRWLFTVLIVVFALLTIVLPMIQLLRVSVSPFLGASSGFSLENYEEVLGSSRMVAAYWNTIGTAMLGALLAVLAATAFSWAARFKAGALSRFIEYSQWLGLAMPGLILALGVLWLFLGVPFLNQFYGTQAIMVFALFVATIPLASRTTTAAMAQIPKSLEEAAWVSGASTYRAIWDVLVRLMLPSLVSGWLLCFVVICGVLSTPLLLSAAGNNYLSVEIYSRYVEGKAPIAAAAALLLIASFLLVAAVAFAISKLSTRATRKWAPRSGNSDGGVHGGTAGTPAPGAGRPADVAGSPAADQPSLAGSH</sequence>
<evidence type="ECO:0000256" key="4">
    <source>
        <dbReference type="ARBA" id="ARBA00022519"/>
    </source>
</evidence>
<proteinExistence type="inferred from homology"/>
<evidence type="ECO:0000256" key="3">
    <source>
        <dbReference type="ARBA" id="ARBA00022475"/>
    </source>
</evidence>
<evidence type="ECO:0000256" key="5">
    <source>
        <dbReference type="ARBA" id="ARBA00022692"/>
    </source>
</evidence>
<feature type="transmembrane region" description="Helical" evidence="8">
    <location>
        <begin position="151"/>
        <end position="176"/>
    </location>
</feature>
<feature type="transmembrane region" description="Helical" evidence="8">
    <location>
        <begin position="531"/>
        <end position="553"/>
    </location>
</feature>
<keyword evidence="6 8" id="KW-1133">Transmembrane helix</keyword>
<keyword evidence="2 8" id="KW-0813">Transport</keyword>
<keyword evidence="4" id="KW-0997">Cell inner membrane</keyword>
<keyword evidence="5 8" id="KW-0812">Transmembrane</keyword>
<dbReference type="PANTHER" id="PTHR43357">
    <property type="entry name" value="INNER MEMBRANE ABC TRANSPORTER PERMEASE PROTEIN YDCV"/>
    <property type="match status" value="1"/>
</dbReference>
<organism evidence="11 12">
    <name type="scientific">Arthrobacter ginkgonis</name>
    <dbReference type="NCBI Taxonomy" id="1630594"/>
    <lineage>
        <taxon>Bacteria</taxon>
        <taxon>Bacillati</taxon>
        <taxon>Actinomycetota</taxon>
        <taxon>Actinomycetes</taxon>
        <taxon>Micrococcales</taxon>
        <taxon>Micrococcaceae</taxon>
        <taxon>Arthrobacter</taxon>
    </lineage>
</organism>
<feature type="transmembrane region" description="Helical" evidence="8">
    <location>
        <begin position="103"/>
        <end position="123"/>
    </location>
</feature>
<comment type="similarity">
    <text evidence="8">Belongs to the binding-protein-dependent transport system permease family.</text>
</comment>
<name>A0ABP7C210_9MICC</name>
<dbReference type="SUPFAM" id="SSF161098">
    <property type="entry name" value="MetI-like"/>
    <property type="match status" value="2"/>
</dbReference>
<keyword evidence="3" id="KW-1003">Cell membrane</keyword>
<keyword evidence="7 8" id="KW-0472">Membrane</keyword>
<comment type="subcellular location">
    <subcellularLocation>
        <location evidence="1">Cell inner membrane</location>
        <topology evidence="1">Multi-pass membrane protein</topology>
    </subcellularLocation>
    <subcellularLocation>
        <location evidence="8">Cell membrane</location>
        <topology evidence="8">Multi-pass membrane protein</topology>
    </subcellularLocation>
</comment>
<evidence type="ECO:0000259" key="10">
    <source>
        <dbReference type="PROSITE" id="PS50928"/>
    </source>
</evidence>
<feature type="transmembrane region" description="Helical" evidence="8">
    <location>
        <begin position="426"/>
        <end position="445"/>
    </location>
</feature>